<dbReference type="Pfam" id="PF11553">
    <property type="entry name" value="DUF3231"/>
    <property type="match status" value="2"/>
</dbReference>
<dbReference type="STRING" id="426128.SAMN05660297_00954"/>
<evidence type="ECO:0000313" key="1">
    <source>
        <dbReference type="EMBL" id="SES94438.1"/>
    </source>
</evidence>
<proteinExistence type="predicted"/>
<reference evidence="1 2" key="1">
    <citation type="submission" date="2016-10" db="EMBL/GenBank/DDBJ databases">
        <authorList>
            <person name="de Groot N.N."/>
        </authorList>
    </citation>
    <scope>NUCLEOTIDE SEQUENCE [LARGE SCALE GENOMIC DNA]</scope>
    <source>
        <strain evidence="1 2">DSM 18979</strain>
    </source>
</reference>
<dbReference type="Proteomes" id="UP000199568">
    <property type="component" value="Unassembled WGS sequence"/>
</dbReference>
<dbReference type="InterPro" id="IPR021617">
    <property type="entry name" value="DUF3231"/>
</dbReference>
<dbReference type="EMBL" id="FOHU01000003">
    <property type="protein sequence ID" value="SES94438.1"/>
    <property type="molecule type" value="Genomic_DNA"/>
</dbReference>
<dbReference type="AlphaFoldDB" id="A0A1I0AJS0"/>
<dbReference type="OrthoDB" id="1675670at2"/>
<dbReference type="Gene3D" id="1.20.1260.10">
    <property type="match status" value="2"/>
</dbReference>
<gene>
    <name evidence="1" type="ORF">SAMN05660297_00954</name>
</gene>
<keyword evidence="2" id="KW-1185">Reference proteome</keyword>
<evidence type="ECO:0000313" key="2">
    <source>
        <dbReference type="Proteomes" id="UP000199568"/>
    </source>
</evidence>
<evidence type="ECO:0008006" key="3">
    <source>
        <dbReference type="Google" id="ProtNLM"/>
    </source>
</evidence>
<sequence length="334" mass="37383">MHIGNKKQLNAAEIAGLWTSYVNDSMAVCTLKYFLNNVEDREVKPIVKYALNLSEEHVKKITEHFQEEKLPIPQGFTENDVNPNAPKLYTDNFYLFYLRNMGRLGVNAYSLALGLANRSDIRDYFSGCLGSSVKLLNKVTNLQQEKGIFVSAPYVEVPKQVGFVEKEDFMDNIVGKKRPLLTIEAAHLYANTLTNIVGRGLLTGFGQVTNAKEIKTFMFRGVDIASKHIKIFTTLLADENIPEPSTSDSFVTDGTEAPFSDKLMMYHVDSLNAAGIGNYTAGMIASLRKDLHVNYGRLVAEVGQYVEDGTKIMIQHGWMEQPPQVINHKNLSHV</sequence>
<protein>
    <recommendedName>
        <fullName evidence="3">DUF3231 family protein</fullName>
    </recommendedName>
</protein>
<name>A0A1I0AJS0_9FIRM</name>
<accession>A0A1I0AJS0</accession>
<dbReference type="InterPro" id="IPR012347">
    <property type="entry name" value="Ferritin-like"/>
</dbReference>
<dbReference type="RefSeq" id="WP_090440115.1">
    <property type="nucleotide sequence ID" value="NZ_FOHU01000003.1"/>
</dbReference>
<organism evidence="1 2">
    <name type="scientific">Natronincola peptidivorans</name>
    <dbReference type="NCBI Taxonomy" id="426128"/>
    <lineage>
        <taxon>Bacteria</taxon>
        <taxon>Bacillati</taxon>
        <taxon>Bacillota</taxon>
        <taxon>Clostridia</taxon>
        <taxon>Peptostreptococcales</taxon>
        <taxon>Natronincolaceae</taxon>
        <taxon>Natronincola</taxon>
    </lineage>
</organism>